<comment type="caution">
    <text evidence="2">The sequence shown here is derived from an EMBL/GenBank/DDBJ whole genome shotgun (WGS) entry which is preliminary data.</text>
</comment>
<dbReference type="OrthoDB" id="538223at2759"/>
<dbReference type="InterPro" id="IPR001680">
    <property type="entry name" value="WD40_rpt"/>
</dbReference>
<dbReference type="AlphaFoldDB" id="A0A8S1YKK5"/>
<evidence type="ECO:0000313" key="2">
    <source>
        <dbReference type="EMBL" id="CAD8215336.1"/>
    </source>
</evidence>
<dbReference type="SMART" id="SM00320">
    <property type="entry name" value="WD40"/>
    <property type="match status" value="4"/>
</dbReference>
<feature type="repeat" description="WD" evidence="1">
    <location>
        <begin position="244"/>
        <end position="275"/>
    </location>
</feature>
<dbReference type="GO" id="GO:0097361">
    <property type="term" value="C:cytosolic [4Fe-4S] assembly targeting complex"/>
    <property type="evidence" value="ECO:0007669"/>
    <property type="project" value="TreeGrafter"/>
</dbReference>
<evidence type="ECO:0000256" key="1">
    <source>
        <dbReference type="PROSITE-ProRule" id="PRU00221"/>
    </source>
</evidence>
<dbReference type="FunFam" id="2.130.10.10:FF:001434">
    <property type="entry name" value="Uncharacterized protein"/>
    <property type="match status" value="1"/>
</dbReference>
<gene>
    <name evidence="2" type="ORF">POCTA_138.1.T2300003</name>
</gene>
<evidence type="ECO:0000313" key="3">
    <source>
        <dbReference type="Proteomes" id="UP000683925"/>
    </source>
</evidence>
<dbReference type="Pfam" id="PF00400">
    <property type="entry name" value="WD40"/>
    <property type="match status" value="3"/>
</dbReference>
<dbReference type="Proteomes" id="UP000683925">
    <property type="component" value="Unassembled WGS sequence"/>
</dbReference>
<feature type="repeat" description="WD" evidence="1">
    <location>
        <begin position="289"/>
        <end position="320"/>
    </location>
</feature>
<proteinExistence type="predicted"/>
<dbReference type="OMA" id="CDYYFPQ"/>
<evidence type="ECO:0008006" key="4">
    <source>
        <dbReference type="Google" id="ProtNLM"/>
    </source>
</evidence>
<name>A0A8S1YKK5_PAROT</name>
<sequence>MIEKEEELVCSMNHKLPIYMVVCDKNRDKNQRLLCNECMDNLESNLNNVMSFKKVSQIIEENQKKNVEQVEQIIMMNIKKINLLQETLYLLRSQIIQQIDQIIGNTNEWIKCLQDIGQQNANYSFFEQLDNLINQIEVGEIDYRPLNNQISKINHSQNQKIIKKLNDFKSFELIKKCEELLKNSNTTSQHPFTYNLIQNHKIQQSEYCYAIAINKDNSIVLAGCDNKIKVFEFKQEQLKLIQLLTEHKDNVTTLNFMKKSTQFISGSMDKQIIIWWMDQKSQWICQYKLNQNSYQINCLLLNNNEDLIISGSSDKTIKFWTKKNDWTCSQTITDSTKSVVALSLNEKQNRVISCGDEMLFILIIEQQQQDQKWNVIQKITVDYYGYRICFINDNVFTFQPRLKEQMYVYEINIHNNSYSKTTQIAVKSDSEVCDYYFPQQYIKSKYLLINKNGKNVNLIRKNQNGEFITQLSIQFGHNYIYGSMSENGDYLMTWDYQSKQIQIRKYQQL</sequence>
<accession>A0A8S1YKK5</accession>
<dbReference type="PROSITE" id="PS50294">
    <property type="entry name" value="WD_REPEATS_REGION"/>
    <property type="match status" value="2"/>
</dbReference>
<protein>
    <recommendedName>
        <fullName evidence="4">WD40-repeat-containing domain</fullName>
    </recommendedName>
</protein>
<dbReference type="PANTHER" id="PTHR19920">
    <property type="entry name" value="WD40 PROTEIN CIAO1"/>
    <property type="match status" value="1"/>
</dbReference>
<reference evidence="2" key="1">
    <citation type="submission" date="2021-01" db="EMBL/GenBank/DDBJ databases">
        <authorList>
            <consortium name="Genoscope - CEA"/>
            <person name="William W."/>
        </authorList>
    </citation>
    <scope>NUCLEOTIDE SEQUENCE</scope>
</reference>
<keyword evidence="3" id="KW-1185">Reference proteome</keyword>
<dbReference type="PANTHER" id="PTHR19920:SF0">
    <property type="entry name" value="CYTOSOLIC IRON-SULFUR PROTEIN ASSEMBLY PROTEIN CIAO1-RELATED"/>
    <property type="match status" value="1"/>
</dbReference>
<keyword evidence="1" id="KW-0853">WD repeat</keyword>
<dbReference type="GO" id="GO:0016226">
    <property type="term" value="P:iron-sulfur cluster assembly"/>
    <property type="evidence" value="ECO:0007669"/>
    <property type="project" value="TreeGrafter"/>
</dbReference>
<organism evidence="2 3">
    <name type="scientific">Paramecium octaurelia</name>
    <dbReference type="NCBI Taxonomy" id="43137"/>
    <lineage>
        <taxon>Eukaryota</taxon>
        <taxon>Sar</taxon>
        <taxon>Alveolata</taxon>
        <taxon>Ciliophora</taxon>
        <taxon>Intramacronucleata</taxon>
        <taxon>Oligohymenophorea</taxon>
        <taxon>Peniculida</taxon>
        <taxon>Parameciidae</taxon>
        <taxon>Paramecium</taxon>
    </lineage>
</organism>
<dbReference type="EMBL" id="CAJJDP010000234">
    <property type="protein sequence ID" value="CAD8215336.1"/>
    <property type="molecule type" value="Genomic_DNA"/>
</dbReference>
<dbReference type="PROSITE" id="PS50082">
    <property type="entry name" value="WD_REPEATS_2"/>
    <property type="match status" value="2"/>
</dbReference>